<evidence type="ECO:0000256" key="2">
    <source>
        <dbReference type="ARBA" id="ARBA00004613"/>
    </source>
</evidence>
<evidence type="ECO:0000256" key="13">
    <source>
        <dbReference type="ARBA" id="ARBA00023180"/>
    </source>
</evidence>
<dbReference type="PANTHER" id="PTHR37928:SF2">
    <property type="entry name" value="GPI ANCHORED CFEM DOMAIN PROTEIN (AFU_ORTHOLOGUE AFUA_6G10580)"/>
    <property type="match status" value="1"/>
</dbReference>
<keyword evidence="5" id="KW-0964">Secreted</keyword>
<evidence type="ECO:0000256" key="16">
    <source>
        <dbReference type="SAM" id="MobiDB-lite"/>
    </source>
</evidence>
<comment type="caution">
    <text evidence="19">The sequence shown here is derived from an EMBL/GenBank/DDBJ whole genome shotgun (WGS) entry which is preliminary data.</text>
</comment>
<dbReference type="SMART" id="SM00747">
    <property type="entry name" value="CFEM"/>
    <property type="match status" value="1"/>
</dbReference>
<dbReference type="GO" id="GO:0046872">
    <property type="term" value="F:metal ion binding"/>
    <property type="evidence" value="ECO:0007669"/>
    <property type="project" value="UniProtKB-UniRule"/>
</dbReference>
<gene>
    <name evidence="19" type="ORF">HYFRA_00010795</name>
</gene>
<comment type="similarity">
    <text evidence="3">Belongs to the RBT5 family.</text>
</comment>
<evidence type="ECO:0000256" key="5">
    <source>
        <dbReference type="ARBA" id="ARBA00022525"/>
    </source>
</evidence>
<evidence type="ECO:0000256" key="11">
    <source>
        <dbReference type="ARBA" id="ARBA00023136"/>
    </source>
</evidence>
<keyword evidence="14" id="KW-0449">Lipoprotein</keyword>
<evidence type="ECO:0000256" key="14">
    <source>
        <dbReference type="ARBA" id="ARBA00023288"/>
    </source>
</evidence>
<dbReference type="EMBL" id="CAJVRL010000078">
    <property type="protein sequence ID" value="CAG8957368.1"/>
    <property type="molecule type" value="Genomic_DNA"/>
</dbReference>
<keyword evidence="8 15" id="KW-0479">Metal-binding</keyword>
<reference evidence="19" key="1">
    <citation type="submission" date="2021-07" db="EMBL/GenBank/DDBJ databases">
        <authorList>
            <person name="Durling M."/>
        </authorList>
    </citation>
    <scope>NUCLEOTIDE SEQUENCE</scope>
</reference>
<evidence type="ECO:0000256" key="6">
    <source>
        <dbReference type="ARBA" id="ARBA00022617"/>
    </source>
</evidence>
<name>A0A9N9PW40_9HELO</name>
<evidence type="ECO:0000256" key="1">
    <source>
        <dbReference type="ARBA" id="ARBA00004609"/>
    </source>
</evidence>
<dbReference type="Proteomes" id="UP000696280">
    <property type="component" value="Unassembled WGS sequence"/>
</dbReference>
<accession>A0A9N9PW40</accession>
<feature type="domain" description="CFEM" evidence="18">
    <location>
        <begin position="1"/>
        <end position="115"/>
    </location>
</feature>
<evidence type="ECO:0000313" key="19">
    <source>
        <dbReference type="EMBL" id="CAG8957368.1"/>
    </source>
</evidence>
<evidence type="ECO:0000256" key="17">
    <source>
        <dbReference type="SAM" id="SignalP"/>
    </source>
</evidence>
<keyword evidence="4" id="KW-1003">Cell membrane</keyword>
<keyword evidence="6 15" id="KW-0349">Heme</keyword>
<evidence type="ECO:0000256" key="15">
    <source>
        <dbReference type="PROSITE-ProRule" id="PRU01356"/>
    </source>
</evidence>
<dbReference type="GO" id="GO:0005886">
    <property type="term" value="C:plasma membrane"/>
    <property type="evidence" value="ECO:0007669"/>
    <property type="project" value="UniProtKB-SubCell"/>
</dbReference>
<feature type="disulfide bond" evidence="15">
    <location>
        <begin position="40"/>
        <end position="47"/>
    </location>
</feature>
<feature type="binding site" description="axial binding residue" evidence="15">
    <location>
        <position position="44"/>
    </location>
    <ligand>
        <name>heme</name>
        <dbReference type="ChEBI" id="CHEBI:30413"/>
    </ligand>
    <ligandPart>
        <name>Fe</name>
        <dbReference type="ChEBI" id="CHEBI:18248"/>
    </ligandPart>
</feature>
<protein>
    <recommendedName>
        <fullName evidence="18">CFEM domain-containing protein</fullName>
    </recommendedName>
</protein>
<keyword evidence="20" id="KW-1185">Reference proteome</keyword>
<dbReference type="InterPro" id="IPR051735">
    <property type="entry name" value="CFEM_domain"/>
</dbReference>
<dbReference type="PROSITE" id="PS52012">
    <property type="entry name" value="CFEM"/>
    <property type="match status" value="1"/>
</dbReference>
<feature type="region of interest" description="Disordered" evidence="16">
    <location>
        <begin position="115"/>
        <end position="155"/>
    </location>
</feature>
<proteinExistence type="inferred from homology"/>
<sequence length="178" mass="17265">MQFTTILFMAAATIVSAQDFSGIPTCAQECIRSSITSAGCALTDASCQCSPSAYLSIQNSASSCLIKSNACKPNELTTAADNGAKLCDQFRASGGAASNATVTAVGTGGTIAPTSNSTALSTSARLTATSTSTTRPSSTGGSGSTSPSSSSSRAGAAPTLIAGLGSVMGIVGGMIAAL</sequence>
<keyword evidence="11" id="KW-0472">Membrane</keyword>
<evidence type="ECO:0000256" key="7">
    <source>
        <dbReference type="ARBA" id="ARBA00022622"/>
    </source>
</evidence>
<dbReference type="GO" id="GO:0098552">
    <property type="term" value="C:side of membrane"/>
    <property type="evidence" value="ECO:0007669"/>
    <property type="project" value="UniProtKB-KW"/>
</dbReference>
<dbReference type="InterPro" id="IPR008427">
    <property type="entry name" value="Extracellular_membr_CFEM_dom"/>
</dbReference>
<dbReference type="GO" id="GO:0005576">
    <property type="term" value="C:extracellular region"/>
    <property type="evidence" value="ECO:0007669"/>
    <property type="project" value="UniProtKB-SubCell"/>
</dbReference>
<keyword evidence="7" id="KW-0336">GPI-anchor</keyword>
<keyword evidence="12 15" id="KW-1015">Disulfide bond</keyword>
<keyword evidence="10 15" id="KW-0408">Iron</keyword>
<comment type="caution">
    <text evidence="15">Lacks conserved residue(s) required for the propagation of feature annotation.</text>
</comment>
<evidence type="ECO:0000256" key="9">
    <source>
        <dbReference type="ARBA" id="ARBA00022729"/>
    </source>
</evidence>
<evidence type="ECO:0000256" key="3">
    <source>
        <dbReference type="ARBA" id="ARBA00010031"/>
    </source>
</evidence>
<evidence type="ECO:0000256" key="8">
    <source>
        <dbReference type="ARBA" id="ARBA00022723"/>
    </source>
</evidence>
<evidence type="ECO:0000256" key="12">
    <source>
        <dbReference type="ARBA" id="ARBA00023157"/>
    </source>
</evidence>
<comment type="subcellular location">
    <subcellularLocation>
        <location evidence="1">Cell membrane</location>
        <topology evidence="1">Lipid-anchor</topology>
        <topology evidence="1">GPI-anchor</topology>
    </subcellularLocation>
    <subcellularLocation>
        <location evidence="2">Secreted</location>
    </subcellularLocation>
</comment>
<feature type="signal peptide" evidence="17">
    <location>
        <begin position="1"/>
        <end position="17"/>
    </location>
</feature>
<dbReference type="OrthoDB" id="7289984at2759"/>
<organism evidence="19 20">
    <name type="scientific">Hymenoscyphus fraxineus</name>
    <dbReference type="NCBI Taxonomy" id="746836"/>
    <lineage>
        <taxon>Eukaryota</taxon>
        <taxon>Fungi</taxon>
        <taxon>Dikarya</taxon>
        <taxon>Ascomycota</taxon>
        <taxon>Pezizomycotina</taxon>
        <taxon>Leotiomycetes</taxon>
        <taxon>Helotiales</taxon>
        <taxon>Helotiaceae</taxon>
        <taxon>Hymenoscyphus</taxon>
    </lineage>
</organism>
<feature type="chain" id="PRO_5040253826" description="CFEM domain-containing protein" evidence="17">
    <location>
        <begin position="18"/>
        <end position="178"/>
    </location>
</feature>
<dbReference type="PANTHER" id="PTHR37928">
    <property type="entry name" value="CFEM DOMAIN PROTEIN (AFU_ORTHOLOGUE AFUA_6G14090)"/>
    <property type="match status" value="1"/>
</dbReference>
<evidence type="ECO:0000256" key="4">
    <source>
        <dbReference type="ARBA" id="ARBA00022475"/>
    </source>
</evidence>
<keyword evidence="9 17" id="KW-0732">Signal</keyword>
<dbReference type="AlphaFoldDB" id="A0A9N9PW40"/>
<evidence type="ECO:0000313" key="20">
    <source>
        <dbReference type="Proteomes" id="UP000696280"/>
    </source>
</evidence>
<dbReference type="Pfam" id="PF05730">
    <property type="entry name" value="CFEM"/>
    <property type="match status" value="1"/>
</dbReference>
<keyword evidence="13" id="KW-0325">Glycoprotein</keyword>
<evidence type="ECO:0000259" key="18">
    <source>
        <dbReference type="PROSITE" id="PS52012"/>
    </source>
</evidence>
<evidence type="ECO:0000256" key="10">
    <source>
        <dbReference type="ARBA" id="ARBA00023004"/>
    </source>
</evidence>